<dbReference type="Proteomes" id="UP000093482">
    <property type="component" value="Unassembled WGS sequence"/>
</dbReference>
<protein>
    <submittedName>
        <fullName evidence="4">Acetyltransferase</fullName>
    </submittedName>
</protein>
<evidence type="ECO:0000256" key="1">
    <source>
        <dbReference type="ARBA" id="ARBA00022679"/>
    </source>
</evidence>
<evidence type="ECO:0000256" key="2">
    <source>
        <dbReference type="ARBA" id="ARBA00023315"/>
    </source>
</evidence>
<keyword evidence="2" id="KW-0012">Acyltransferase</keyword>
<dbReference type="Gene3D" id="3.40.630.30">
    <property type="match status" value="1"/>
</dbReference>
<evidence type="ECO:0000313" key="5">
    <source>
        <dbReference type="Proteomes" id="UP000093482"/>
    </source>
</evidence>
<reference evidence="4 5" key="1">
    <citation type="submission" date="2016-07" db="EMBL/GenBank/DDBJ databases">
        <title>Caryophanon latum genome sequencing.</title>
        <authorList>
            <person name="Verma A."/>
            <person name="Pal Y."/>
            <person name="Krishnamurthi S."/>
        </authorList>
    </citation>
    <scope>NUCLEOTIDE SEQUENCE [LARGE SCALE GENOMIC DNA]</scope>
    <source>
        <strain evidence="4 5">DSM 14151</strain>
    </source>
</reference>
<accession>A0A1C0YVP0</accession>
<dbReference type="EMBL" id="MATO01000030">
    <property type="protein sequence ID" value="OCS91229.1"/>
    <property type="molecule type" value="Genomic_DNA"/>
</dbReference>
<dbReference type="GO" id="GO:0016747">
    <property type="term" value="F:acyltransferase activity, transferring groups other than amino-acyl groups"/>
    <property type="evidence" value="ECO:0007669"/>
    <property type="project" value="InterPro"/>
</dbReference>
<dbReference type="PANTHER" id="PTHR43877">
    <property type="entry name" value="AMINOALKYLPHOSPHONATE N-ACETYLTRANSFERASE-RELATED-RELATED"/>
    <property type="match status" value="1"/>
</dbReference>
<dbReference type="Pfam" id="PF00583">
    <property type="entry name" value="Acetyltransf_1"/>
    <property type="match status" value="1"/>
</dbReference>
<dbReference type="InterPro" id="IPR000182">
    <property type="entry name" value="GNAT_dom"/>
</dbReference>
<dbReference type="InterPro" id="IPR016181">
    <property type="entry name" value="Acyl_CoA_acyltransferase"/>
</dbReference>
<evidence type="ECO:0000259" key="3">
    <source>
        <dbReference type="PROSITE" id="PS51186"/>
    </source>
</evidence>
<dbReference type="InterPro" id="IPR050832">
    <property type="entry name" value="Bact_Acetyltransf"/>
</dbReference>
<comment type="caution">
    <text evidence="4">The sequence shown here is derived from an EMBL/GenBank/DDBJ whole genome shotgun (WGS) entry which is preliminary data.</text>
</comment>
<sequence>MISITQATKDDAPFIAPLIVSAIGDIANRLTAQNEHAEVIQTLCTLIRNTNNRHSFEHTFVARNGETIVGIAVLYDGKTGRLLDRQLEQWLHAQGRDVTIDVEAHDDEFYIDTVSVDEAAQGQGVGTKLLQFAEREAQRRGFSKISLNVEVEKVRARQLYERLGFVVTEHWQIIDEPFHHMVKSL</sequence>
<evidence type="ECO:0000313" key="4">
    <source>
        <dbReference type="EMBL" id="OCS91229.1"/>
    </source>
</evidence>
<organism evidence="4 5">
    <name type="scientific">Caryophanon latum</name>
    <dbReference type="NCBI Taxonomy" id="33977"/>
    <lineage>
        <taxon>Bacteria</taxon>
        <taxon>Bacillati</taxon>
        <taxon>Bacillota</taxon>
        <taxon>Bacilli</taxon>
        <taxon>Bacillales</taxon>
        <taxon>Caryophanaceae</taxon>
        <taxon>Caryophanon</taxon>
    </lineage>
</organism>
<dbReference type="PROSITE" id="PS51186">
    <property type="entry name" value="GNAT"/>
    <property type="match status" value="1"/>
</dbReference>
<dbReference type="SUPFAM" id="SSF55729">
    <property type="entry name" value="Acyl-CoA N-acyltransferases (Nat)"/>
    <property type="match status" value="1"/>
</dbReference>
<gene>
    <name evidence="4" type="ORF">A6K76_09475</name>
</gene>
<keyword evidence="5" id="KW-1185">Reference proteome</keyword>
<feature type="domain" description="N-acetyltransferase" evidence="3">
    <location>
        <begin position="2"/>
        <end position="185"/>
    </location>
</feature>
<dbReference type="CDD" id="cd04301">
    <property type="entry name" value="NAT_SF"/>
    <property type="match status" value="1"/>
</dbReference>
<keyword evidence="1 4" id="KW-0808">Transferase</keyword>
<dbReference type="OrthoDB" id="5319888at2"/>
<name>A0A1C0YVP0_9BACL</name>
<dbReference type="AlphaFoldDB" id="A0A1C0YVP0"/>
<dbReference type="RefSeq" id="WP_066463554.1">
    <property type="nucleotide sequence ID" value="NZ_MATO01000030.1"/>
</dbReference>
<proteinExistence type="predicted"/>